<proteinExistence type="predicted"/>
<evidence type="ECO:0000256" key="2">
    <source>
        <dbReference type="ARBA" id="ARBA00022801"/>
    </source>
</evidence>
<dbReference type="RefSeq" id="WP_216549495.1">
    <property type="nucleotide sequence ID" value="NZ_JAHLQO010000004.1"/>
</dbReference>
<organism evidence="6 7">
    <name type="scientific">Peptoniphilus ovalis</name>
    <dbReference type="NCBI Taxonomy" id="2841503"/>
    <lineage>
        <taxon>Bacteria</taxon>
        <taxon>Bacillati</taxon>
        <taxon>Bacillota</taxon>
        <taxon>Tissierellia</taxon>
        <taxon>Tissierellales</taxon>
        <taxon>Peptoniphilaceae</taxon>
        <taxon>Peptoniphilus</taxon>
    </lineage>
</organism>
<feature type="domain" description="NlpC/P60" evidence="5">
    <location>
        <begin position="2339"/>
        <end position="2472"/>
    </location>
</feature>
<evidence type="ECO:0000256" key="3">
    <source>
        <dbReference type="ARBA" id="ARBA00022807"/>
    </source>
</evidence>
<accession>A0ABS6FK60</accession>
<reference evidence="6 7" key="1">
    <citation type="submission" date="2021-06" db="EMBL/GenBank/DDBJ databases">
        <authorList>
            <person name="Sun Q."/>
            <person name="Li D."/>
        </authorList>
    </citation>
    <scope>NUCLEOTIDE SEQUENCE [LARGE SCALE GENOMIC DNA]</scope>
    <source>
        <strain evidence="6 7">MSJ-1</strain>
    </source>
</reference>
<feature type="compositionally biased region" description="Basic and acidic residues" evidence="4">
    <location>
        <begin position="1531"/>
        <end position="1541"/>
    </location>
</feature>
<gene>
    <name evidence="6" type="ORF">KQI68_07380</name>
</gene>
<dbReference type="EMBL" id="JAHLQO010000004">
    <property type="protein sequence ID" value="MBU5669661.1"/>
    <property type="molecule type" value="Genomic_DNA"/>
</dbReference>
<feature type="region of interest" description="Disordered" evidence="4">
    <location>
        <begin position="1531"/>
        <end position="1577"/>
    </location>
</feature>
<dbReference type="Proteomes" id="UP000783742">
    <property type="component" value="Unassembled WGS sequence"/>
</dbReference>
<protein>
    <submittedName>
        <fullName evidence="6">Phage tail tape measure protein</fullName>
    </submittedName>
</protein>
<evidence type="ECO:0000313" key="6">
    <source>
        <dbReference type="EMBL" id="MBU5669661.1"/>
    </source>
</evidence>
<keyword evidence="2" id="KW-0378">Hydrolase</keyword>
<dbReference type="PROSITE" id="PS51935">
    <property type="entry name" value="NLPC_P60"/>
    <property type="match status" value="1"/>
</dbReference>
<keyword evidence="1" id="KW-0645">Protease</keyword>
<dbReference type="InterPro" id="IPR000064">
    <property type="entry name" value="NLP_P60_dom"/>
</dbReference>
<evidence type="ECO:0000259" key="5">
    <source>
        <dbReference type="PROSITE" id="PS51935"/>
    </source>
</evidence>
<evidence type="ECO:0000256" key="1">
    <source>
        <dbReference type="ARBA" id="ARBA00022670"/>
    </source>
</evidence>
<feature type="region of interest" description="Disordered" evidence="4">
    <location>
        <begin position="1862"/>
        <end position="1886"/>
    </location>
</feature>
<comment type="caution">
    <text evidence="6">The sequence shown here is derived from an EMBL/GenBank/DDBJ whole genome shotgun (WGS) entry which is preliminary data.</text>
</comment>
<keyword evidence="3" id="KW-0788">Thiol protease</keyword>
<keyword evidence="7" id="KW-1185">Reference proteome</keyword>
<evidence type="ECO:0000256" key="4">
    <source>
        <dbReference type="SAM" id="MobiDB-lite"/>
    </source>
</evidence>
<name>A0ABS6FK60_9FIRM</name>
<sequence length="2576" mass="287199">MSEELKLFGEVGLGYEQLLKDASQIEKILKDIDKNAKDLGESFKKNGINIDTKKSQKELEDLYRTVDRFVETNKKAGNSVDGLTKDFVDLSTVIGKNISDVDKATKTLQSIDLGADAFKVQSSEIEKAIAKQRKELTQWAKERSRLTQEFSTRDIAKMAIDDYKQTSKSGGIIDTAVSLERMQKAINVVNYDLDRNKKIIADTEIAYEKAKNKVREFVIEQKKIGKNISPDELRANINRATSLNMGLGYKEEALKGGITKVTTRYYDNAQNEIKKIYHVTTEGGIKVINAVKKTGVQAVKEVKGSLSEIKRENRLLTTQARNLDKELSKPLGDTFKGSGKALGMMLGQLFAVKQAVGYINREMMEFEKNSVEIQRITNSTKQEMEDLNKVSFDFAKNMGLNVNMIQEIEGLWARAGRSGQDLIDATKTTALGFNVAEFKDAESAVASINSIVNQMYQGDASKAPEILDALVKVADKTAVRNVNDLVEVVSRSGANAKELGMSLHDLNAVSTIVMERMKVTGDVLGTQFKTIFAYMTDGKRINKLKEYGVEFTNINKNGVESLKPFPEMMDNLVAKYKELKAQGKDVIANNMIKELSGVRHIAVLKNMMEGWNSYRPRVALSENSKGFAERQNERIMDTYAKKVEQLKVSLQEMAVAIGNSGLLDTMKSFVDTLANGSEIIGKYHKQIIAVVIAYVALKKSISGLNAIKDLAGLESLSSLLEAISKKTGAGKALSSFNDVLKKTATQTATTGGKLAGLGTSFGALKGNIATVISSLNPLTIGIVAVGAAIAGLVAYQKYQKDKRLAILDDFTSGRAKEAQDNIANLRDELNKLINSEAYKQGDTNALEDYKALTKDLADALGIEHSVIIESKSSREAYNETLKQTIALKEREYELNAKIAKNEANTEIQNKLGGSDFARENGISDAYAYVRNYMEALNKVKRLQEEIKNNPEDVGLGDKLSKASAKLSERELSLNKFIQDLAKLQAQAGLTDEELRKMLSGQDYEGTPIFDIINEMRDGFPKAKENAEGVTGSLEKMQENAEKAHEAVEALVKEFNDFDKSKSAIEGAFEEYKENGNLSDGSVIKLLDADSSMAEYLTKTKDGWVLLAGAVDHYKMVQEEATQKAEEAVNQFREQQGLITNFDGTENGLAKLADPTELQTNLSMTEAEIQTAMSNIKTTFEDGKTSVDGFVQKLKDAKTDAEFNELVVNLDTSQLEALNEGFQLDLASQLNELSAQFSSGTINADDYSRAMVDAKQRTLELYVETNNLYNSGDGVFRNQAGEVDEFASALYRSISDIDSAKTAFDSLIKLFEDTPSMASFLTGADFDVPREDIEAFAEDFTSIMSAMQTDNEELWNAIVDEVAESSGITTEQATEMLTNTQSFVENQDAVVKSAVGSTFSVLTRALSMTDAQIAKYANSILGKLQSLVNQALNAVDSISKATGGSGVNFRFGSKKIESSPFYESPIDKYNNPIMDLTNPTKILREGAGLSNFRINSAGEDNFSNYLQQKAKDYKDKKTSLQRTIDDLAKSQKELQKTTDKGQDILQQDKVPITPKTPRGGGGKGSKGKKSGSKADIPKAVEEKLEDLRHELEMKRISEEEFYKGVDKLYKANSGSMTKRGKQKFEKILADAKTKADSSIPPFVKVLIDELEDQLKYDEIDQYTYASRLDDIARKYKGQLGEKAVKELEKKISVAKVGGIDKYFKSQIGEFEDIIKLTDLAIKKIEAEQSLYEALNMGNTAGMSLQATKIDVLNNKLMATEILTKKYEVVLKAVNDEIKNLDKSSNSYQSTLSGLIEKQADFTNKLDETRIAVIELQKQRIEEQMKVYDSMQKQYDDSISVIEQMESNLVTFVNQRNQKLREQIDKNHKARMDSIDKESKARDKELNNERKRLQEALEAYRKYTQGKIDSLNKENEEEDYNRELNKKLEERNEIQNRINSLSLDDTTTARGKRIELKKQLVNKDNEIEEFQRERSRKLTQDGLNEQLKDYEETINNKMKLLDNESEHERETMDNRRKMLEDEYKREMEIMDEKMKASNVYAEVKQAILSGYVEDATGASITIRNAMIQGMEEQGKASGILREKYIRDLDEVIRKAKEAQQILGMAKSSAQSGSLQARLGLTDEGFRQYISEKTRGLGFANSNDTERYLMNKLNWETSDAAGRKRLAHENHLIRDNQMKALGADRNNPKYNRDKDGAVYGKSWVLDTGSAMKVGQSGGQFTPLGGNYGREEARNMVLADLGLYNDYSRSSSEAFFANQMNRFKNNGYSWTQPNLGGWTNQNYYDKWKRDSQTLNSFHYTSPSSRDYDNASAYIRDYRKALEDGYNNRDTDFFSGGSQNGGTNSNVENLMSKAKEQDGMPYSQSGSRLSTHRDCSSYVYFATKNAGLYSGDPFYTGNQKQALAGSGWQDLGQIPETEIRRGDILWYRQGNSGHTEIATQDGTLKTTGAHKPGTPAGPSMWSKPWYNVLRHPSLQGYRHGGIADYTGVAMLHGSKSSPEYIFNTPQFDALGRIIANYVSAPSIYGRNVYSGGSSTLPEINIDTLINIEGNADKDTVREIEHQANNILDELIIGLKKRGIRG</sequence>
<evidence type="ECO:0000313" key="7">
    <source>
        <dbReference type="Proteomes" id="UP000783742"/>
    </source>
</evidence>